<evidence type="ECO:0000256" key="4">
    <source>
        <dbReference type="ARBA" id="ARBA00023136"/>
    </source>
</evidence>
<dbReference type="InterPro" id="IPR050186">
    <property type="entry name" value="TPT_transporter"/>
</dbReference>
<keyword evidence="4 5" id="KW-0472">Membrane</keyword>
<feature type="transmembrane region" description="Helical" evidence="5">
    <location>
        <begin position="72"/>
        <end position="93"/>
    </location>
</feature>
<dbReference type="PANTHER" id="PTHR11132">
    <property type="entry name" value="SOLUTE CARRIER FAMILY 35"/>
    <property type="match status" value="1"/>
</dbReference>
<feature type="transmembrane region" description="Helical" evidence="5">
    <location>
        <begin position="318"/>
        <end position="339"/>
    </location>
</feature>
<sequence length="397" mass="45322">MSNVQKLKYSLVENEIDETETVDFEPMKRKFCSPTCVKASIFTSILIGAYYIPSIGLTFYQRWFLQTFQFPLITVIVHMSVKFLLSVLIRFILVRQTKRENAVMEWKDHLLQVAPTGFFSGIDIGFSNWGLELITISLYTMTKSTTIVFILFFSILFKLEKMTWSLCGIVGMITTGLLLFTYKATQFNLLGFLLLLLASISSGLRWTCVQILLQKSKLGMKNPVDMIYNMQPWMILSVLPFALWIEGPIVVESLNSKFDYAVFVTFIMRILFGAFIAFFMEFSEVTLVTYTSSLTLSIAGIFKEAFILVLGVKVNGDIMTPINTLGLLVCLGGIATHVIHKLRTSTARQHSRFEFENDRLELNDKLIYEEALKTDTDSDGEKSDSQVLFDILNRHDR</sequence>
<feature type="domain" description="Sugar phosphate transporter" evidence="6">
    <location>
        <begin position="44"/>
        <end position="334"/>
    </location>
</feature>
<keyword evidence="8" id="KW-1185">Reference proteome</keyword>
<feature type="transmembrane region" description="Helical" evidence="5">
    <location>
        <begin position="136"/>
        <end position="157"/>
    </location>
</feature>
<evidence type="ECO:0000256" key="1">
    <source>
        <dbReference type="ARBA" id="ARBA00004141"/>
    </source>
</evidence>
<evidence type="ECO:0000313" key="7">
    <source>
        <dbReference type="EMBL" id="CAH0546770.1"/>
    </source>
</evidence>
<evidence type="ECO:0000259" key="6">
    <source>
        <dbReference type="Pfam" id="PF03151"/>
    </source>
</evidence>
<organism evidence="7 8">
    <name type="scientific">Brassicogethes aeneus</name>
    <name type="common">Rape pollen beetle</name>
    <name type="synonym">Meligethes aeneus</name>
    <dbReference type="NCBI Taxonomy" id="1431903"/>
    <lineage>
        <taxon>Eukaryota</taxon>
        <taxon>Metazoa</taxon>
        <taxon>Ecdysozoa</taxon>
        <taxon>Arthropoda</taxon>
        <taxon>Hexapoda</taxon>
        <taxon>Insecta</taxon>
        <taxon>Pterygota</taxon>
        <taxon>Neoptera</taxon>
        <taxon>Endopterygota</taxon>
        <taxon>Coleoptera</taxon>
        <taxon>Polyphaga</taxon>
        <taxon>Cucujiformia</taxon>
        <taxon>Nitidulidae</taxon>
        <taxon>Meligethinae</taxon>
        <taxon>Brassicogethes</taxon>
    </lineage>
</organism>
<evidence type="ECO:0000256" key="3">
    <source>
        <dbReference type="ARBA" id="ARBA00022989"/>
    </source>
</evidence>
<gene>
    <name evidence="7" type="ORF">MELIAE_LOCUS867</name>
</gene>
<keyword evidence="3 5" id="KW-1133">Transmembrane helix</keyword>
<feature type="transmembrane region" description="Helical" evidence="5">
    <location>
        <begin position="164"/>
        <end position="183"/>
    </location>
</feature>
<dbReference type="GO" id="GO:0016020">
    <property type="term" value="C:membrane"/>
    <property type="evidence" value="ECO:0007669"/>
    <property type="project" value="UniProtKB-SubCell"/>
</dbReference>
<feature type="transmembrane region" description="Helical" evidence="5">
    <location>
        <begin position="233"/>
        <end position="254"/>
    </location>
</feature>
<protein>
    <recommendedName>
        <fullName evidence="6">Sugar phosphate transporter domain-containing protein</fullName>
    </recommendedName>
</protein>
<dbReference type="Proteomes" id="UP001154078">
    <property type="component" value="Chromosome 1"/>
</dbReference>
<feature type="transmembrane region" description="Helical" evidence="5">
    <location>
        <begin position="260"/>
        <end position="280"/>
    </location>
</feature>
<keyword evidence="2 5" id="KW-0812">Transmembrane</keyword>
<dbReference type="InterPro" id="IPR004853">
    <property type="entry name" value="Sugar_P_trans_dom"/>
</dbReference>
<feature type="transmembrane region" description="Helical" evidence="5">
    <location>
        <begin position="35"/>
        <end position="52"/>
    </location>
</feature>
<feature type="transmembrane region" description="Helical" evidence="5">
    <location>
        <begin position="189"/>
        <end position="213"/>
    </location>
</feature>
<dbReference type="InterPro" id="IPR037185">
    <property type="entry name" value="EmrE-like"/>
</dbReference>
<dbReference type="Pfam" id="PF03151">
    <property type="entry name" value="TPT"/>
    <property type="match status" value="1"/>
</dbReference>
<dbReference type="SUPFAM" id="SSF103481">
    <property type="entry name" value="Multidrug resistance efflux transporter EmrE"/>
    <property type="match status" value="1"/>
</dbReference>
<evidence type="ECO:0000256" key="5">
    <source>
        <dbReference type="SAM" id="Phobius"/>
    </source>
</evidence>
<reference evidence="7" key="1">
    <citation type="submission" date="2021-12" db="EMBL/GenBank/DDBJ databases">
        <authorList>
            <person name="King R."/>
        </authorList>
    </citation>
    <scope>NUCLEOTIDE SEQUENCE</scope>
</reference>
<dbReference type="EMBL" id="OV121132">
    <property type="protein sequence ID" value="CAH0546770.1"/>
    <property type="molecule type" value="Genomic_DNA"/>
</dbReference>
<comment type="subcellular location">
    <subcellularLocation>
        <location evidence="1">Membrane</location>
        <topology evidence="1">Multi-pass membrane protein</topology>
    </subcellularLocation>
</comment>
<proteinExistence type="predicted"/>
<name>A0A9P0ARM0_BRAAE</name>
<dbReference type="AlphaFoldDB" id="A0A9P0ARM0"/>
<dbReference type="OrthoDB" id="18894at2759"/>
<accession>A0A9P0ARM0</accession>
<evidence type="ECO:0000313" key="8">
    <source>
        <dbReference type="Proteomes" id="UP001154078"/>
    </source>
</evidence>
<evidence type="ECO:0000256" key="2">
    <source>
        <dbReference type="ARBA" id="ARBA00022692"/>
    </source>
</evidence>